<evidence type="ECO:0000313" key="4">
    <source>
        <dbReference type="EMBL" id="JAP12692.1"/>
    </source>
</evidence>
<keyword evidence="2" id="KW-0677">Repeat</keyword>
<evidence type="ECO:0000256" key="1">
    <source>
        <dbReference type="ARBA" id="ARBA00022614"/>
    </source>
</evidence>
<proteinExistence type="predicted"/>
<sequence length="133" mass="15392">MLENVTRELEFPLSFSQEIVSLSQRVFSIELGGNKFSLQQIPSWFHHRGMDKSVSVNLPENWYVPDNFLGFAVCYFGRLHGYTTAHLIPLCDDDGMSWKLGDDDGMSWKLDFFHLTKGRARFTTIHFILVTSR</sequence>
<organism evidence="4">
    <name type="scientific">Solanum chacoense</name>
    <name type="common">Chaco potato</name>
    <dbReference type="NCBI Taxonomy" id="4108"/>
    <lineage>
        <taxon>Eukaryota</taxon>
        <taxon>Viridiplantae</taxon>
        <taxon>Streptophyta</taxon>
        <taxon>Embryophyta</taxon>
        <taxon>Tracheophyta</taxon>
        <taxon>Spermatophyta</taxon>
        <taxon>Magnoliopsida</taxon>
        <taxon>eudicotyledons</taxon>
        <taxon>Gunneridae</taxon>
        <taxon>Pentapetalae</taxon>
        <taxon>asterids</taxon>
        <taxon>lamiids</taxon>
        <taxon>Solanales</taxon>
        <taxon>Solanaceae</taxon>
        <taxon>Solanoideae</taxon>
        <taxon>Solaneae</taxon>
        <taxon>Solanum</taxon>
    </lineage>
</organism>
<reference evidence="4" key="1">
    <citation type="submission" date="2015-12" db="EMBL/GenBank/DDBJ databases">
        <title>Gene expression during late stages of embryo sac development: a critical building block for successful pollen-pistil interactions.</title>
        <authorList>
            <person name="Liu Y."/>
            <person name="Joly V."/>
            <person name="Sabar M."/>
            <person name="Matton D.P."/>
        </authorList>
    </citation>
    <scope>NUCLEOTIDE SEQUENCE</scope>
</reference>
<dbReference type="EMBL" id="GEDG01029208">
    <property type="protein sequence ID" value="JAP12692.1"/>
    <property type="molecule type" value="Transcribed_RNA"/>
</dbReference>
<name>A0A0V0GX24_SOLCH</name>
<evidence type="ECO:0000256" key="2">
    <source>
        <dbReference type="ARBA" id="ARBA00022737"/>
    </source>
</evidence>
<protein>
    <submittedName>
        <fullName evidence="4">Putative ovule protein</fullName>
    </submittedName>
</protein>
<accession>A0A0V0GX24</accession>
<evidence type="ECO:0000259" key="3">
    <source>
        <dbReference type="Pfam" id="PF20160"/>
    </source>
</evidence>
<keyword evidence="1" id="KW-0433">Leucine-rich repeat</keyword>
<feature type="domain" description="C-JID" evidence="3">
    <location>
        <begin position="38"/>
        <end position="93"/>
    </location>
</feature>
<dbReference type="Pfam" id="PF20160">
    <property type="entry name" value="C-JID"/>
    <property type="match status" value="1"/>
</dbReference>
<dbReference type="AlphaFoldDB" id="A0A0V0GX24"/>
<dbReference type="InterPro" id="IPR045344">
    <property type="entry name" value="C-JID"/>
</dbReference>